<accession>A0A6H1ZFC2</accession>
<dbReference type="EMBL" id="MT144003">
    <property type="protein sequence ID" value="QJA46121.1"/>
    <property type="molecule type" value="Genomic_DNA"/>
</dbReference>
<name>A0A6H1ZFC2_9ZZZZ</name>
<evidence type="ECO:0000313" key="2">
    <source>
        <dbReference type="EMBL" id="QJH95022.1"/>
    </source>
</evidence>
<reference evidence="1" key="1">
    <citation type="submission" date="2020-03" db="EMBL/GenBank/DDBJ databases">
        <title>The deep terrestrial virosphere.</title>
        <authorList>
            <person name="Holmfeldt K."/>
            <person name="Nilsson E."/>
            <person name="Simone D."/>
            <person name="Lopez-Fernandez M."/>
            <person name="Wu X."/>
            <person name="de Brujin I."/>
            <person name="Lundin D."/>
            <person name="Andersson A."/>
            <person name="Bertilsson S."/>
            <person name="Dopson M."/>
        </authorList>
    </citation>
    <scope>NUCLEOTIDE SEQUENCE</scope>
    <source>
        <strain evidence="1">TM448A00317</strain>
        <strain evidence="2">TM448B00343</strain>
    </source>
</reference>
<dbReference type="AlphaFoldDB" id="A0A6H1ZFC2"/>
<sequence length="88" mass="10026">MTQAADQLALYREKTALVLRQFRDMAMIRAREEKIDGFSDMKSIARLVNDPGGFLVKDKEKLLKDLKSEAAGMVNRAFKAGYIRETED</sequence>
<organism evidence="1">
    <name type="scientific">viral metagenome</name>
    <dbReference type="NCBI Taxonomy" id="1070528"/>
    <lineage>
        <taxon>unclassified sequences</taxon>
        <taxon>metagenomes</taxon>
        <taxon>organismal metagenomes</taxon>
    </lineage>
</organism>
<dbReference type="EMBL" id="MT144611">
    <property type="protein sequence ID" value="QJH95022.1"/>
    <property type="molecule type" value="Genomic_DNA"/>
</dbReference>
<gene>
    <name evidence="1" type="ORF">TM448A00317_0023</name>
    <name evidence="2" type="ORF">TM448B00343_0028</name>
</gene>
<evidence type="ECO:0000313" key="1">
    <source>
        <dbReference type="EMBL" id="QJA46121.1"/>
    </source>
</evidence>
<proteinExistence type="predicted"/>
<protein>
    <submittedName>
        <fullName evidence="1">Uncharacterized protein</fullName>
    </submittedName>
</protein>